<proteinExistence type="predicted"/>
<dbReference type="AlphaFoldDB" id="A0A4R5MAM2"/>
<dbReference type="Proteomes" id="UP000295722">
    <property type="component" value="Unassembled WGS sequence"/>
</dbReference>
<dbReference type="PROSITE" id="PS51257">
    <property type="entry name" value="PROKAR_LIPOPROTEIN"/>
    <property type="match status" value="1"/>
</dbReference>
<evidence type="ECO:0000256" key="1">
    <source>
        <dbReference type="SAM" id="SignalP"/>
    </source>
</evidence>
<gene>
    <name evidence="2" type="ORF">EYW47_15815</name>
</gene>
<keyword evidence="3" id="KW-1185">Reference proteome</keyword>
<accession>A0A4R5MAM2</accession>
<name>A0A4R5MAM2_9BURK</name>
<sequence length="570" mass="59796">MKRTMRPSGGARQALRFSLCALSAAVLAACGGGSNDTSNAGTTPGVTGKISYDYVPTAYTVQADGTATGGLDYAKTEKRPVRHALVELVSEDGTTVLGKTTTDDYGAYSIEAPAGKRAYVRVTAQASQGADNAPDYSVKIRDNTSPEYKRAPDTAALYSMRGSAFSTTSASMKLDLNAGSGWTGAGYGAPRTAAPFAILDQIVNAAQQLHAAAPSVLLPELNVYWSVNNRPTGGDQSSGFIWTSHYENVAPSKGLYILGAENVDTDEYDTSVIVHEFGHYVEANVSRSDSIGGNHSSTDVLDMRLAFGEAWGNAFSSMMRGTPVYTDTFGPRQAQIAIYMRLDQVPPDEAPTWFNEAAVGNFLYSLQQSPDIGFTQLYRTMLTGEKTTPALTSVFSFATALRPGLTDAGKRKLDTSLGAIHVQGGNLLDAWGTQTKYTGDPAAANPAVFPIYVPLRVGQTVTACSTTQFGGGNKLGNRRHLRVTVPAAGQYRLTIAPVAAGSTANDYAMEAYVVGQAVPDQDAGNGVTTVAFPAAGDFPVDVASAADLDPSAPIGTAPHCATVSLQSANP</sequence>
<reference evidence="2 3" key="1">
    <citation type="submission" date="2019-03" db="EMBL/GenBank/DDBJ databases">
        <title>Paraburkholderia sp. 4M-K11, isolated from subtropical forest soil.</title>
        <authorList>
            <person name="Gao Z.-H."/>
            <person name="Qiu L.-H."/>
        </authorList>
    </citation>
    <scope>NUCLEOTIDE SEQUENCE [LARGE SCALE GENOMIC DNA]</scope>
    <source>
        <strain evidence="2 3">4M-K11</strain>
    </source>
</reference>
<feature type="signal peptide" evidence="1">
    <location>
        <begin position="1"/>
        <end position="28"/>
    </location>
</feature>
<dbReference type="RefSeq" id="WP_133195750.1">
    <property type="nucleotide sequence ID" value="NZ_JBHUCW010000009.1"/>
</dbReference>
<evidence type="ECO:0000313" key="2">
    <source>
        <dbReference type="EMBL" id="TDG23380.1"/>
    </source>
</evidence>
<dbReference type="OrthoDB" id="5699193at2"/>
<feature type="chain" id="PRO_5020320489" evidence="1">
    <location>
        <begin position="29"/>
        <end position="570"/>
    </location>
</feature>
<keyword evidence="1" id="KW-0732">Signal</keyword>
<comment type="caution">
    <text evidence="2">The sequence shown here is derived from an EMBL/GenBank/DDBJ whole genome shotgun (WGS) entry which is preliminary data.</text>
</comment>
<protein>
    <submittedName>
        <fullName evidence="2">Uncharacterized protein</fullName>
    </submittedName>
</protein>
<organism evidence="2 3">
    <name type="scientific">Paraburkholderia silviterrae</name>
    <dbReference type="NCBI Taxonomy" id="2528715"/>
    <lineage>
        <taxon>Bacteria</taxon>
        <taxon>Pseudomonadati</taxon>
        <taxon>Pseudomonadota</taxon>
        <taxon>Betaproteobacteria</taxon>
        <taxon>Burkholderiales</taxon>
        <taxon>Burkholderiaceae</taxon>
        <taxon>Paraburkholderia</taxon>
    </lineage>
</organism>
<evidence type="ECO:0000313" key="3">
    <source>
        <dbReference type="Proteomes" id="UP000295722"/>
    </source>
</evidence>
<dbReference type="SUPFAM" id="SSF55486">
    <property type="entry name" value="Metalloproteases ('zincins'), catalytic domain"/>
    <property type="match status" value="1"/>
</dbReference>
<dbReference type="EMBL" id="SMRP01000006">
    <property type="protein sequence ID" value="TDG23380.1"/>
    <property type="molecule type" value="Genomic_DNA"/>
</dbReference>